<dbReference type="EMBL" id="AP024110">
    <property type="protein sequence ID" value="BCM25647.1"/>
    <property type="molecule type" value="Genomic_DNA"/>
</dbReference>
<name>A0A8D5JZG7_9PROT</name>
<dbReference type="KEGG" id="mpau:ZMTM_19060"/>
<evidence type="ECO:0000313" key="3">
    <source>
        <dbReference type="Proteomes" id="UP000826722"/>
    </source>
</evidence>
<evidence type="ECO:0000256" key="1">
    <source>
        <dbReference type="SAM" id="SignalP"/>
    </source>
</evidence>
<dbReference type="AlphaFoldDB" id="A0A8D5JZG7"/>
<evidence type="ECO:0008006" key="4">
    <source>
        <dbReference type="Google" id="ProtNLM"/>
    </source>
</evidence>
<keyword evidence="1" id="KW-0732">Signal</keyword>
<evidence type="ECO:0000313" key="2">
    <source>
        <dbReference type="EMBL" id="BCM25647.1"/>
    </source>
</evidence>
<protein>
    <recommendedName>
        <fullName evidence="4">Secretion system X translation initiation factor</fullName>
    </recommendedName>
</protein>
<dbReference type="RefSeq" id="WP_221763711.1">
    <property type="nucleotide sequence ID" value="NZ_AP024110.1"/>
</dbReference>
<organism evidence="2 3">
    <name type="scientific">Methyloradius palustris</name>
    <dbReference type="NCBI Taxonomy" id="2778876"/>
    <lineage>
        <taxon>Bacteria</taxon>
        <taxon>Pseudomonadati</taxon>
        <taxon>Pseudomonadota</taxon>
        <taxon>Betaproteobacteria</taxon>
        <taxon>Nitrosomonadales</taxon>
        <taxon>Methylophilaceae</taxon>
        <taxon>Methyloradius</taxon>
    </lineage>
</organism>
<feature type="signal peptide" evidence="1">
    <location>
        <begin position="1"/>
        <end position="28"/>
    </location>
</feature>
<feature type="chain" id="PRO_5034855397" description="Secretion system X translation initiation factor" evidence="1">
    <location>
        <begin position="29"/>
        <end position="175"/>
    </location>
</feature>
<dbReference type="Proteomes" id="UP000826722">
    <property type="component" value="Chromosome"/>
</dbReference>
<gene>
    <name evidence="2" type="ORF">ZMTM_19060</name>
</gene>
<accession>A0A8D5JZG7</accession>
<keyword evidence="3" id="KW-1185">Reference proteome</keyword>
<sequence length="175" mass="19175">MNIQSAKKNWIWIALVCTLAATAWVASSDGQPAEALLVPSHAHSTEIKAPRAAQLEPVVTEQAASSAFSGLERPQITTEPRDLFSLDHSAREQMQAQASAASIPQMPPLPFLYAGKLMEGDQYMVFLTEGERNLAVHIGDVIDQVWRIKSIHPPQMLLSYLPLKMDATLDIGESN</sequence>
<proteinExistence type="predicted"/>
<reference evidence="2" key="1">
    <citation type="journal article" date="2021" name="Arch. Microbiol.">
        <title>Methyloradius palustris gen. nov., sp. nov., a methanol-oxidizing bacterium isolated from snow.</title>
        <authorList>
            <person name="Miyadera T."/>
            <person name="Kojima H."/>
            <person name="Fukui M."/>
        </authorList>
    </citation>
    <scope>NUCLEOTIDE SEQUENCE</scope>
    <source>
        <strain evidence="2">Zm11</strain>
    </source>
</reference>